<dbReference type="Proteomes" id="UP001259340">
    <property type="component" value="Unassembled WGS sequence"/>
</dbReference>
<accession>A0AAW8NHA2</accession>
<proteinExistence type="predicted"/>
<protein>
    <recommendedName>
        <fullName evidence="5">Lipoprotein</fullName>
    </recommendedName>
</protein>
<reference evidence="1" key="2">
    <citation type="submission" date="2022-11" db="EMBL/GenBank/DDBJ databases">
        <title>Prophages regulate Shewanella fidelis motility and biofilm formation: implications for gut colonization dynamics in Ciona robusta.</title>
        <authorList>
            <person name="Natarajan O."/>
            <person name="Gibboney S.L."/>
            <person name="Young M.N."/>
            <person name="Lim S.J."/>
            <person name="Pluta N."/>
            <person name="Atkinson C.G.F."/>
            <person name="Leigh B.A."/>
            <person name="Liberti A."/>
            <person name="Kees E."/>
            <person name="Breitbart M."/>
            <person name="Gralnick J."/>
            <person name="Dishaw L.J."/>
        </authorList>
    </citation>
    <scope>NUCLEOTIDE SEQUENCE</scope>
    <source>
        <strain evidence="1">3313</strain>
    </source>
</reference>
<name>A0AAW8NHA2_9GAMM</name>
<evidence type="ECO:0000313" key="2">
    <source>
        <dbReference type="EMBL" id="MDW4825000.1"/>
    </source>
</evidence>
<dbReference type="PROSITE" id="PS51257">
    <property type="entry name" value="PROKAR_LIPOPROTEIN"/>
    <property type="match status" value="1"/>
</dbReference>
<keyword evidence="4" id="KW-1185">Reference proteome</keyword>
<evidence type="ECO:0000313" key="1">
    <source>
        <dbReference type="EMBL" id="MDR8522247.1"/>
    </source>
</evidence>
<dbReference type="AlphaFoldDB" id="A0AAW8NHA2"/>
<reference evidence="2 4" key="1">
    <citation type="journal article" date="2022" name="bioRxiv">
        <title>Prophages regulate Shewanella fidelis 3313 motility and biofilm formation: implications for gut colonization dynamics in Ciona robusta.</title>
        <authorList>
            <person name="Natarajan O."/>
            <person name="Gibboney S.L."/>
            <person name="Young M.N."/>
            <person name="Lim S.J."/>
            <person name="Pluta N."/>
            <person name="Atkinson C.G."/>
            <person name="Leigh B.A."/>
            <person name="Liberti A."/>
            <person name="Kees E.D."/>
            <person name="Breitbart M."/>
            <person name="Gralnick J.A."/>
            <person name="Dishaw L.J."/>
        </authorList>
    </citation>
    <scope>NUCLEOTIDE SEQUENCE [LARGE SCALE GENOMIC DNA]</scope>
    <source>
        <strain evidence="2 4">JG4066</strain>
    </source>
</reference>
<comment type="caution">
    <text evidence="1">The sequence shown here is derived from an EMBL/GenBank/DDBJ whole genome shotgun (WGS) entry which is preliminary data.</text>
</comment>
<gene>
    <name evidence="1" type="ORF">OS133_00840</name>
    <name evidence="2" type="ORF">OS134_13110</name>
</gene>
<dbReference type="RefSeq" id="WP_310653695.1">
    <property type="nucleotide sequence ID" value="NZ_JAPMLA010000006.1"/>
</dbReference>
<dbReference type="EMBL" id="JAPMLE010000001">
    <property type="protein sequence ID" value="MDR8522247.1"/>
    <property type="molecule type" value="Genomic_DNA"/>
</dbReference>
<sequence length="613" mass="66861">MKKTVLALVISSTLIGCGSDSDEQPSQALVNASLMDVAHVAGVAYQCGSQSGTTNAEGNFKVLEGTTNCIFSIGELSLGQSNVTISETNNQVSTLTLKPTISVRTSVNHVANVSALLQTVDANNDVTDGIDLTKVVAETIPAAILQAPNDEEFNKLASKVEMEIDGQQQTIGELGIEPVAPSIAGAELNNTYKSESVDTLVKDVKKLAVNDDFTKVNFDEKLSEYRALLEPGSDDSNGYHQKALLAMMDILEISNMEEVKNRVKVANPSSHEMLANLLDATLNPESMVELALNEAKTGSTDDINTILNSAATRLVKASNELKTAFPNKNYIMQYGEISEDAPEFSLTYQDAQIARSYALALASALNLISSYKKGSDENFLPQKESLTVDVVEFSNGQVIEKKIDIDAEFSNLESNPLQLLSTGKIGEFNTSAQERLQEAKSWLTEAVEVAKLIDLSELLNNDEAIKTAKLIADLSKHLADESSSMMTESGEGEDKEQLYFNLHALFSTAKGIDVKDIDLTNLEYQCEVYWDGTPLKNSKYSETLSKLFNETVCSHEEENYHWNVFDNIAVKASYASLDFVDGTKIESSDSTIEDVIWCGQSANEQKVSCFDEK</sequence>
<organism evidence="1 3">
    <name type="scientific">Shewanella fidelis</name>
    <dbReference type="NCBI Taxonomy" id="173509"/>
    <lineage>
        <taxon>Bacteria</taxon>
        <taxon>Pseudomonadati</taxon>
        <taxon>Pseudomonadota</taxon>
        <taxon>Gammaproteobacteria</taxon>
        <taxon>Alteromonadales</taxon>
        <taxon>Shewanellaceae</taxon>
        <taxon>Shewanella</taxon>
    </lineage>
</organism>
<evidence type="ECO:0000313" key="4">
    <source>
        <dbReference type="Proteomes" id="UP001271263"/>
    </source>
</evidence>
<dbReference type="Proteomes" id="UP001271263">
    <property type="component" value="Unassembled WGS sequence"/>
</dbReference>
<evidence type="ECO:0008006" key="5">
    <source>
        <dbReference type="Google" id="ProtNLM"/>
    </source>
</evidence>
<dbReference type="EMBL" id="JAPMLD010000005">
    <property type="protein sequence ID" value="MDW4825000.1"/>
    <property type="molecule type" value="Genomic_DNA"/>
</dbReference>
<evidence type="ECO:0000313" key="3">
    <source>
        <dbReference type="Proteomes" id="UP001259340"/>
    </source>
</evidence>